<keyword evidence="4" id="KW-1185">Reference proteome</keyword>
<feature type="compositionally biased region" description="Low complexity" evidence="1">
    <location>
        <begin position="281"/>
        <end position="295"/>
    </location>
</feature>
<feature type="compositionally biased region" description="Basic and acidic residues" evidence="1">
    <location>
        <begin position="143"/>
        <end position="163"/>
    </location>
</feature>
<dbReference type="EMBL" id="LT629800">
    <property type="protein sequence ID" value="SDU86956.1"/>
    <property type="molecule type" value="Genomic_DNA"/>
</dbReference>
<feature type="region of interest" description="Disordered" evidence="1">
    <location>
        <begin position="266"/>
        <end position="316"/>
    </location>
</feature>
<evidence type="ECO:0000256" key="1">
    <source>
        <dbReference type="SAM" id="MobiDB-lite"/>
    </source>
</evidence>
<evidence type="ECO:0000313" key="3">
    <source>
        <dbReference type="EMBL" id="SDU86956.1"/>
    </source>
</evidence>
<proteinExistence type="predicted"/>
<dbReference type="OrthoDB" id="7033130at2"/>
<dbReference type="RefSeq" id="WP_146552269.1">
    <property type="nucleotide sequence ID" value="NZ_BMNU01000006.1"/>
</dbReference>
<dbReference type="Proteomes" id="UP000199620">
    <property type="component" value="Chromosome I"/>
</dbReference>
<dbReference type="AlphaFoldDB" id="A0A5B2UNV6"/>
<evidence type="ECO:0000313" key="5">
    <source>
        <dbReference type="Proteomes" id="UP000325296"/>
    </source>
</evidence>
<reference evidence="3 4" key="1">
    <citation type="submission" date="2016-10" db="EMBL/GenBank/DDBJ databases">
        <authorList>
            <person name="Varghese N."/>
            <person name="Submissions S."/>
        </authorList>
    </citation>
    <scope>NUCLEOTIDE SEQUENCE [LARGE SCALE GENOMIC DNA]</scope>
    <source>
        <strain evidence="3 4">BS2771</strain>
    </source>
</reference>
<feature type="region of interest" description="Disordered" evidence="1">
    <location>
        <begin position="1"/>
        <end position="28"/>
    </location>
</feature>
<evidence type="ECO:0000313" key="4">
    <source>
        <dbReference type="Proteomes" id="UP000199620"/>
    </source>
</evidence>
<feature type="compositionally biased region" description="Polar residues" evidence="1">
    <location>
        <begin position="1"/>
        <end position="16"/>
    </location>
</feature>
<gene>
    <name evidence="2" type="ORF">F1720_17840</name>
    <name evidence="3" type="ORF">SAMN04490181_0791</name>
</gene>
<name>A0A5B2UNV6_9PSED</name>
<accession>A0A5B2UNV6</accession>
<sequence length="316" mass="33504">MSYLSVNNPPSVNLGNRQVDLPAPIPTPLGGSDASKLLGHNPKVFPEQIRNVEVGRDSATVGTDALSKLLDMFELLFKAMRDVLSGKTKSPDAQPAADKPSETRPLPGSNPVIGGKDAKVQLEADKQPEKKPDAEGKPAIPGKDAKVQVEADKQPEKKPDAEGKPVVPGQDAKVQIEPGKQPVVIPEIRILPRVPGKDLNVLSDTAVRVNVDVHVNNCHCPAPLRPAVPGGDVSVMSDTQPKPAVVPGTEGRVRPSLESKPAVVPGTDAQVKPDVVPPLVPGVVPDKPVPDTDLTSPGPECGPGEMSWTRNFYRRR</sequence>
<feature type="region of interest" description="Disordered" evidence="1">
    <location>
        <begin position="86"/>
        <end position="168"/>
    </location>
</feature>
<dbReference type="EMBL" id="VUOL01000010">
    <property type="protein sequence ID" value="KAA2228484.1"/>
    <property type="molecule type" value="Genomic_DNA"/>
</dbReference>
<evidence type="ECO:0000313" key="2">
    <source>
        <dbReference type="EMBL" id="KAA2228484.1"/>
    </source>
</evidence>
<feature type="compositionally biased region" description="Basic and acidic residues" evidence="1">
    <location>
        <begin position="116"/>
        <end position="136"/>
    </location>
</feature>
<protein>
    <submittedName>
        <fullName evidence="2">Uncharacterized protein</fullName>
    </submittedName>
</protein>
<organism evidence="2 5">
    <name type="scientific">Pseudomonas brenneri</name>
    <dbReference type="NCBI Taxonomy" id="129817"/>
    <lineage>
        <taxon>Bacteria</taxon>
        <taxon>Pseudomonadati</taxon>
        <taxon>Pseudomonadota</taxon>
        <taxon>Gammaproteobacteria</taxon>
        <taxon>Pseudomonadales</taxon>
        <taxon>Pseudomonadaceae</taxon>
        <taxon>Pseudomonas</taxon>
    </lineage>
</organism>
<reference evidence="2 5" key="2">
    <citation type="submission" date="2019-09" db="EMBL/GenBank/DDBJ databases">
        <title>Draft genome sequence of Pseudomonas brenneri CCUG 51514(T).</title>
        <authorList>
            <person name="Tunovic T."/>
            <person name="Pineiro-Iglesias B."/>
            <person name="Unosson C."/>
            <person name="Inganas E."/>
            <person name="Ohlen M."/>
            <person name="Cardew S."/>
            <person name="Jensie-Markopoulos S."/>
            <person name="Salva-Serra F."/>
            <person name="Jaen-Luchoro D."/>
            <person name="Svensson-Stadler L."/>
            <person name="Chun J."/>
            <person name="Moore E."/>
        </authorList>
    </citation>
    <scope>NUCLEOTIDE SEQUENCE [LARGE SCALE GENOMIC DNA]</scope>
    <source>
        <strain evidence="2 5">CCUG 51514</strain>
    </source>
</reference>
<dbReference type="Proteomes" id="UP000325296">
    <property type="component" value="Unassembled WGS sequence"/>
</dbReference>